<dbReference type="RefSeq" id="WP_131018791.1">
    <property type="nucleotide sequence ID" value="NZ_SIRE01000044.1"/>
</dbReference>
<protein>
    <recommendedName>
        <fullName evidence="2">RNA pseudouridylate synthase</fullName>
    </recommendedName>
    <alternativeName>
        <fullName evidence="3">RNA-uridine isomerase</fullName>
    </alternativeName>
</protein>
<name>A0A4Q9DF34_9BACL</name>
<dbReference type="Proteomes" id="UP000293142">
    <property type="component" value="Unassembled WGS sequence"/>
</dbReference>
<dbReference type="InterPro" id="IPR050188">
    <property type="entry name" value="RluA_PseudoU_synthase"/>
</dbReference>
<dbReference type="Pfam" id="PF00849">
    <property type="entry name" value="PseudoU_synth_2"/>
    <property type="match status" value="1"/>
</dbReference>
<dbReference type="AlphaFoldDB" id="A0A4Q9DF34"/>
<dbReference type="GO" id="GO:0001522">
    <property type="term" value="P:pseudouridine synthesis"/>
    <property type="evidence" value="ECO:0007669"/>
    <property type="project" value="InterPro"/>
</dbReference>
<feature type="domain" description="Pseudouridine synthase RsuA/RluA-like" evidence="4">
    <location>
        <begin position="22"/>
        <end position="177"/>
    </location>
</feature>
<evidence type="ECO:0000313" key="6">
    <source>
        <dbReference type="Proteomes" id="UP000293142"/>
    </source>
</evidence>
<dbReference type="Gene3D" id="3.30.2350.10">
    <property type="entry name" value="Pseudouridine synthase"/>
    <property type="match status" value="1"/>
</dbReference>
<dbReference type="GO" id="GO:0006396">
    <property type="term" value="P:RNA processing"/>
    <property type="evidence" value="ECO:0007669"/>
    <property type="project" value="UniProtKB-ARBA"/>
</dbReference>
<dbReference type="EMBL" id="SIRE01000044">
    <property type="protein sequence ID" value="TBL68543.1"/>
    <property type="molecule type" value="Genomic_DNA"/>
</dbReference>
<keyword evidence="6" id="KW-1185">Reference proteome</keyword>
<evidence type="ECO:0000313" key="5">
    <source>
        <dbReference type="EMBL" id="TBL68543.1"/>
    </source>
</evidence>
<dbReference type="PANTHER" id="PTHR21600">
    <property type="entry name" value="MITOCHONDRIAL RNA PSEUDOURIDINE SYNTHASE"/>
    <property type="match status" value="1"/>
</dbReference>
<dbReference type="SUPFAM" id="SSF55120">
    <property type="entry name" value="Pseudouridine synthase"/>
    <property type="match status" value="1"/>
</dbReference>
<dbReference type="GO" id="GO:0009982">
    <property type="term" value="F:pseudouridine synthase activity"/>
    <property type="evidence" value="ECO:0007669"/>
    <property type="project" value="InterPro"/>
</dbReference>
<dbReference type="InterPro" id="IPR006145">
    <property type="entry name" value="PsdUridine_synth_RsuA/RluA"/>
</dbReference>
<reference evidence="5 6" key="1">
    <citation type="submission" date="2019-02" db="EMBL/GenBank/DDBJ databases">
        <title>Paenibacillus sp. nov., isolated from surface-sterilized tissue of Thalictrum simplex L.</title>
        <authorList>
            <person name="Tuo L."/>
        </authorList>
    </citation>
    <scope>NUCLEOTIDE SEQUENCE [LARGE SCALE GENOMIC DNA]</scope>
    <source>
        <strain evidence="5 6">N2SHLJ1</strain>
    </source>
</reference>
<evidence type="ECO:0000256" key="3">
    <source>
        <dbReference type="ARBA" id="ARBA00033164"/>
    </source>
</evidence>
<dbReference type="InterPro" id="IPR020103">
    <property type="entry name" value="PsdUridine_synth_cat_dom_sf"/>
</dbReference>
<dbReference type="OrthoDB" id="9773999at2"/>
<comment type="caution">
    <text evidence="5">The sequence shown here is derived from an EMBL/GenBank/DDBJ whole genome shotgun (WGS) entry which is preliminary data.</text>
</comment>
<dbReference type="CDD" id="cd02869">
    <property type="entry name" value="PseudoU_synth_RluA_like"/>
    <property type="match status" value="1"/>
</dbReference>
<sequence>MGGLTVPSSAFPSVPILYEDNHLLVVVKPVNMPTQEDESRDPDLLSFLKDDLKQRYSKPGNVYLGLVHRLDRPVGGAMVFAKTSKAASRLSDAVRTRSISKTYTAVVRGKPQAPQDTLKHYLLKDTRTNTVTSVPPGTEGAKEAILDYRVLASSGGLSLVRVHLHTGRPHQIRVQFQTIGCPLYGDQRYGAAVNRPGQQIALWATHLSFEHPTTKEPLSFTSLPPEEEPWTLWNRELIGGAE</sequence>
<dbReference type="GO" id="GO:0140098">
    <property type="term" value="F:catalytic activity, acting on RNA"/>
    <property type="evidence" value="ECO:0007669"/>
    <property type="project" value="UniProtKB-ARBA"/>
</dbReference>
<accession>A0A4Q9DF34</accession>
<organism evidence="5 6">
    <name type="scientific">Paenibacillus thalictri</name>
    <dbReference type="NCBI Taxonomy" id="2527873"/>
    <lineage>
        <taxon>Bacteria</taxon>
        <taxon>Bacillati</taxon>
        <taxon>Bacillota</taxon>
        <taxon>Bacilli</taxon>
        <taxon>Bacillales</taxon>
        <taxon>Paenibacillaceae</taxon>
        <taxon>Paenibacillus</taxon>
    </lineage>
</organism>
<dbReference type="GO" id="GO:0003723">
    <property type="term" value="F:RNA binding"/>
    <property type="evidence" value="ECO:0007669"/>
    <property type="project" value="InterPro"/>
</dbReference>
<gene>
    <name evidence="5" type="ORF">EYB31_37720</name>
</gene>
<proteinExistence type="predicted"/>
<evidence type="ECO:0000256" key="1">
    <source>
        <dbReference type="ARBA" id="ARBA00000073"/>
    </source>
</evidence>
<evidence type="ECO:0000256" key="2">
    <source>
        <dbReference type="ARBA" id="ARBA00031870"/>
    </source>
</evidence>
<comment type="catalytic activity">
    <reaction evidence="1">
        <text>a uridine in RNA = a pseudouridine in RNA</text>
        <dbReference type="Rhea" id="RHEA:48348"/>
        <dbReference type="Rhea" id="RHEA-COMP:12068"/>
        <dbReference type="Rhea" id="RHEA-COMP:12069"/>
        <dbReference type="ChEBI" id="CHEBI:65314"/>
        <dbReference type="ChEBI" id="CHEBI:65315"/>
    </reaction>
</comment>
<evidence type="ECO:0000259" key="4">
    <source>
        <dbReference type="Pfam" id="PF00849"/>
    </source>
</evidence>